<evidence type="ECO:0000313" key="4">
    <source>
        <dbReference type="WBParaSite" id="MCOS_0000415801-mRNA-1"/>
    </source>
</evidence>
<proteinExistence type="predicted"/>
<feature type="compositionally biased region" description="Polar residues" evidence="1">
    <location>
        <begin position="67"/>
        <end position="78"/>
    </location>
</feature>
<feature type="compositionally biased region" description="Low complexity" evidence="1">
    <location>
        <begin position="43"/>
        <end position="53"/>
    </location>
</feature>
<accession>A0A0R3UB60</accession>
<protein>
    <submittedName>
        <fullName evidence="2 4">Uncharacterized protein</fullName>
    </submittedName>
</protein>
<feature type="region of interest" description="Disordered" evidence="1">
    <location>
        <begin position="43"/>
        <end position="84"/>
    </location>
</feature>
<reference evidence="4" key="1">
    <citation type="submission" date="2017-02" db="UniProtKB">
        <authorList>
            <consortium name="WormBaseParasite"/>
        </authorList>
    </citation>
    <scope>IDENTIFICATION</scope>
</reference>
<evidence type="ECO:0000313" key="2">
    <source>
        <dbReference type="EMBL" id="VDD78156.1"/>
    </source>
</evidence>
<organism evidence="4">
    <name type="scientific">Mesocestoides corti</name>
    <name type="common">Flatworm</name>
    <dbReference type="NCBI Taxonomy" id="53468"/>
    <lineage>
        <taxon>Eukaryota</taxon>
        <taxon>Metazoa</taxon>
        <taxon>Spiralia</taxon>
        <taxon>Lophotrochozoa</taxon>
        <taxon>Platyhelminthes</taxon>
        <taxon>Cestoda</taxon>
        <taxon>Eucestoda</taxon>
        <taxon>Cyclophyllidea</taxon>
        <taxon>Mesocestoididae</taxon>
        <taxon>Mesocestoides</taxon>
    </lineage>
</organism>
<evidence type="ECO:0000313" key="3">
    <source>
        <dbReference type="Proteomes" id="UP000267029"/>
    </source>
</evidence>
<keyword evidence="3" id="KW-1185">Reference proteome</keyword>
<sequence>MADIHDQVRRDYPGTTHENITVASYPEISVRLANLNNCVKLSSQARPRSASSSTNQKSADGDVDGVQLTQPELASTAMSKRMEH</sequence>
<name>A0A0R3UB60_MESCO</name>
<gene>
    <name evidence="2" type="ORF">MCOS_LOCUS4159</name>
</gene>
<dbReference type="Proteomes" id="UP000267029">
    <property type="component" value="Unassembled WGS sequence"/>
</dbReference>
<dbReference type="WBParaSite" id="MCOS_0000415801-mRNA-1">
    <property type="protein sequence ID" value="MCOS_0000415801-mRNA-1"/>
    <property type="gene ID" value="MCOS_0000415801"/>
</dbReference>
<evidence type="ECO:0000256" key="1">
    <source>
        <dbReference type="SAM" id="MobiDB-lite"/>
    </source>
</evidence>
<reference evidence="2 3" key="2">
    <citation type="submission" date="2018-10" db="EMBL/GenBank/DDBJ databases">
        <authorList>
            <consortium name="Pathogen Informatics"/>
        </authorList>
    </citation>
    <scope>NUCLEOTIDE SEQUENCE [LARGE SCALE GENOMIC DNA]</scope>
</reference>
<dbReference type="EMBL" id="UXSR01001332">
    <property type="protein sequence ID" value="VDD78156.1"/>
    <property type="molecule type" value="Genomic_DNA"/>
</dbReference>
<dbReference type="AlphaFoldDB" id="A0A0R3UB60"/>